<feature type="transmembrane region" description="Helical" evidence="1">
    <location>
        <begin position="28"/>
        <end position="49"/>
    </location>
</feature>
<feature type="transmembrane region" description="Helical" evidence="1">
    <location>
        <begin position="227"/>
        <end position="246"/>
    </location>
</feature>
<feature type="transmembrane region" description="Helical" evidence="1">
    <location>
        <begin position="61"/>
        <end position="83"/>
    </location>
</feature>
<keyword evidence="1" id="KW-1133">Transmembrane helix</keyword>
<evidence type="ECO:0000256" key="1">
    <source>
        <dbReference type="SAM" id="Phobius"/>
    </source>
</evidence>
<name>A0A829Y8E0_9GAMM</name>
<dbReference type="RefSeq" id="WP_161811213.1">
    <property type="nucleotide sequence ID" value="NZ_BLJN01000001.1"/>
</dbReference>
<keyword evidence="1" id="KW-0472">Membrane</keyword>
<dbReference type="Proteomes" id="UP000445000">
    <property type="component" value="Unassembled WGS sequence"/>
</dbReference>
<reference evidence="3" key="1">
    <citation type="submission" date="2020-01" db="EMBL/GenBank/DDBJ databases">
        <title>'Steroidobacter agaridevorans' sp. nov., agar-degrading bacteria isolated from rhizosphere soils.</title>
        <authorList>
            <person name="Ikenaga M."/>
            <person name="Kataoka M."/>
            <person name="Murouchi A."/>
            <person name="Katsuragi S."/>
            <person name="Sakai M."/>
        </authorList>
    </citation>
    <scope>NUCLEOTIDE SEQUENCE [LARGE SCALE GENOMIC DNA]</scope>
    <source>
        <strain evidence="3">YU21-B</strain>
    </source>
</reference>
<sequence>MAIQPTQPQGVGGVLDTAFQLYKSSLGVIWPIALLVTVLSLAPFVYLVLTGVPVFDPTATAVDLSVIGNIMIAVLISLIPSTWGMSAMFLKQEAIGSGGDLSTGAAFQTALQRLPTMIVALVLYMLALTVGFVLLIVPCVILALSLVMYMSLALFEHKGPVDALLGSHKLVWGNWWRTAAIFTLTGILMMVLYLALAFVLGLISPFAAMALGNSLVVVMAVQLISQAAINVLVMPFTCAVFIATYWDLKLRKQGGDLAARVNALSAA</sequence>
<gene>
    <name evidence="2" type="ORF">GCM10011487_15540</name>
</gene>
<accession>A0A829Y8E0</accession>
<keyword evidence="1" id="KW-0812">Transmembrane</keyword>
<evidence type="ECO:0008006" key="4">
    <source>
        <dbReference type="Google" id="ProtNLM"/>
    </source>
</evidence>
<dbReference type="EMBL" id="BLJN01000001">
    <property type="protein sequence ID" value="GFE79554.1"/>
    <property type="molecule type" value="Genomic_DNA"/>
</dbReference>
<evidence type="ECO:0000313" key="2">
    <source>
        <dbReference type="EMBL" id="GFE79554.1"/>
    </source>
</evidence>
<evidence type="ECO:0000313" key="3">
    <source>
        <dbReference type="Proteomes" id="UP000445000"/>
    </source>
</evidence>
<dbReference type="AlphaFoldDB" id="A0A829Y8E0"/>
<feature type="transmembrane region" description="Helical" evidence="1">
    <location>
        <begin position="122"/>
        <end position="155"/>
    </location>
</feature>
<protein>
    <recommendedName>
        <fullName evidence="4">Glycerophosphoryl diester phosphodiesterase membrane domain-containing protein</fullName>
    </recommendedName>
</protein>
<comment type="caution">
    <text evidence="2">The sequence shown here is derived from an EMBL/GenBank/DDBJ whole genome shotgun (WGS) entry which is preliminary data.</text>
</comment>
<proteinExistence type="predicted"/>
<feature type="transmembrane region" description="Helical" evidence="1">
    <location>
        <begin position="202"/>
        <end position="221"/>
    </location>
</feature>
<keyword evidence="3" id="KW-1185">Reference proteome</keyword>
<feature type="transmembrane region" description="Helical" evidence="1">
    <location>
        <begin position="175"/>
        <end position="195"/>
    </location>
</feature>
<organism evidence="2 3">
    <name type="scientific">Steroidobacter agaridevorans</name>
    <dbReference type="NCBI Taxonomy" id="2695856"/>
    <lineage>
        <taxon>Bacteria</taxon>
        <taxon>Pseudomonadati</taxon>
        <taxon>Pseudomonadota</taxon>
        <taxon>Gammaproteobacteria</taxon>
        <taxon>Steroidobacterales</taxon>
        <taxon>Steroidobacteraceae</taxon>
        <taxon>Steroidobacter</taxon>
    </lineage>
</organism>